<dbReference type="Gene3D" id="3.40.50.720">
    <property type="entry name" value="NAD(P)-binding Rossmann-like Domain"/>
    <property type="match status" value="1"/>
</dbReference>
<dbReference type="OrthoDB" id="5371740at2759"/>
<dbReference type="PRINTS" id="PR00081">
    <property type="entry name" value="GDHRDH"/>
</dbReference>
<comment type="caution">
    <text evidence="4">The sequence shown here is derived from an EMBL/GenBank/DDBJ whole genome shotgun (WGS) entry which is preliminary data.</text>
</comment>
<dbReference type="AlphaFoldDB" id="A0A9P4IH40"/>
<dbReference type="PANTHER" id="PTHR43180:SF31">
    <property type="entry name" value="CHAIN DEHYDROGENASE_REDUCTASE, PUTATIVE (AFU_ORTHOLOGUE AFUA_2G16570)-RELATED"/>
    <property type="match status" value="1"/>
</dbReference>
<evidence type="ECO:0000313" key="4">
    <source>
        <dbReference type="EMBL" id="KAF2099532.1"/>
    </source>
</evidence>
<dbReference type="InterPro" id="IPR036291">
    <property type="entry name" value="NAD(P)-bd_dom_sf"/>
</dbReference>
<dbReference type="InterPro" id="IPR002347">
    <property type="entry name" value="SDR_fam"/>
</dbReference>
<keyword evidence="5" id="KW-1185">Reference proteome</keyword>
<accession>A0A9P4IH40</accession>
<dbReference type="GO" id="GO:0016491">
    <property type="term" value="F:oxidoreductase activity"/>
    <property type="evidence" value="ECO:0007669"/>
    <property type="project" value="UniProtKB-KW"/>
</dbReference>
<sequence length="306" mass="33393">MRFTYKNGGPVDCSKPIDLAKLKGKTAIVTGGSSGLGEAMVKDFADAGAFVVIADLHPPSKQPTPDNVLFVKCDCMSWEEQHEAFKTAIAKGPNNRIDYVVTSAGISGSDLFHELDPEKEPVKPNMKILEINLLGTVYTSKLALHYFNKQGPGMEQCLILVSSIMGFLNTNGSPTYSASKFGVRGLMCCLRRFGVGRVNLIAPWFIATPLMTEAVRNHLRKDMQGQGTDFATTEDCAKCVMRIASDDSINGRSLFITPHSIAPEGFMDLDLDDYKEGSLLANLQNITGNFTHRRMPAHLQKTAASL</sequence>
<reference evidence="4" key="1">
    <citation type="journal article" date="2020" name="Stud. Mycol.">
        <title>101 Dothideomycetes genomes: a test case for predicting lifestyles and emergence of pathogens.</title>
        <authorList>
            <person name="Haridas S."/>
            <person name="Albert R."/>
            <person name="Binder M."/>
            <person name="Bloem J."/>
            <person name="Labutti K."/>
            <person name="Salamov A."/>
            <person name="Andreopoulos B."/>
            <person name="Baker S."/>
            <person name="Barry K."/>
            <person name="Bills G."/>
            <person name="Bluhm B."/>
            <person name="Cannon C."/>
            <person name="Castanera R."/>
            <person name="Culley D."/>
            <person name="Daum C."/>
            <person name="Ezra D."/>
            <person name="Gonzalez J."/>
            <person name="Henrissat B."/>
            <person name="Kuo A."/>
            <person name="Liang C."/>
            <person name="Lipzen A."/>
            <person name="Lutzoni F."/>
            <person name="Magnuson J."/>
            <person name="Mondo S."/>
            <person name="Nolan M."/>
            <person name="Ohm R."/>
            <person name="Pangilinan J."/>
            <person name="Park H.-J."/>
            <person name="Ramirez L."/>
            <person name="Alfaro M."/>
            <person name="Sun H."/>
            <person name="Tritt A."/>
            <person name="Yoshinaga Y."/>
            <person name="Zwiers L.-H."/>
            <person name="Turgeon B."/>
            <person name="Goodwin S."/>
            <person name="Spatafora J."/>
            <person name="Crous P."/>
            <person name="Grigoriev I."/>
        </authorList>
    </citation>
    <scope>NUCLEOTIDE SEQUENCE</scope>
    <source>
        <strain evidence="4">CBS 133067</strain>
    </source>
</reference>
<keyword evidence="2" id="KW-0521">NADP</keyword>
<gene>
    <name evidence="4" type="ORF">NA57DRAFT_75032</name>
</gene>
<organism evidence="4 5">
    <name type="scientific">Rhizodiscina lignyota</name>
    <dbReference type="NCBI Taxonomy" id="1504668"/>
    <lineage>
        <taxon>Eukaryota</taxon>
        <taxon>Fungi</taxon>
        <taxon>Dikarya</taxon>
        <taxon>Ascomycota</taxon>
        <taxon>Pezizomycotina</taxon>
        <taxon>Dothideomycetes</taxon>
        <taxon>Pleosporomycetidae</taxon>
        <taxon>Aulographales</taxon>
        <taxon>Rhizodiscinaceae</taxon>
        <taxon>Rhizodiscina</taxon>
    </lineage>
</organism>
<dbReference type="Pfam" id="PF00106">
    <property type="entry name" value="adh_short"/>
    <property type="match status" value="1"/>
</dbReference>
<name>A0A9P4IH40_9PEZI</name>
<evidence type="ECO:0000256" key="2">
    <source>
        <dbReference type="ARBA" id="ARBA00022857"/>
    </source>
</evidence>
<protein>
    <submittedName>
        <fullName evidence="4">Short chain dehydrogenase/ reductase</fullName>
    </submittedName>
</protein>
<dbReference type="InterPro" id="IPR020904">
    <property type="entry name" value="Sc_DH/Rdtase_CS"/>
</dbReference>
<dbReference type="EMBL" id="ML978125">
    <property type="protein sequence ID" value="KAF2099532.1"/>
    <property type="molecule type" value="Genomic_DNA"/>
</dbReference>
<evidence type="ECO:0000313" key="5">
    <source>
        <dbReference type="Proteomes" id="UP000799772"/>
    </source>
</evidence>
<comment type="similarity">
    <text evidence="1">Belongs to the short-chain dehydrogenases/reductases (SDR) family.</text>
</comment>
<keyword evidence="3" id="KW-0560">Oxidoreductase</keyword>
<dbReference type="PROSITE" id="PS00061">
    <property type="entry name" value="ADH_SHORT"/>
    <property type="match status" value="1"/>
</dbReference>
<proteinExistence type="inferred from homology"/>
<evidence type="ECO:0000256" key="3">
    <source>
        <dbReference type="ARBA" id="ARBA00023002"/>
    </source>
</evidence>
<evidence type="ECO:0000256" key="1">
    <source>
        <dbReference type="ARBA" id="ARBA00006484"/>
    </source>
</evidence>
<dbReference type="PANTHER" id="PTHR43180">
    <property type="entry name" value="3-OXOACYL-(ACYL-CARRIER-PROTEIN) REDUCTASE (AFU_ORTHOLOGUE AFUA_6G11210)"/>
    <property type="match status" value="1"/>
</dbReference>
<dbReference type="SUPFAM" id="SSF51735">
    <property type="entry name" value="NAD(P)-binding Rossmann-fold domains"/>
    <property type="match status" value="1"/>
</dbReference>
<dbReference type="Proteomes" id="UP000799772">
    <property type="component" value="Unassembled WGS sequence"/>
</dbReference>